<keyword evidence="5" id="KW-0472">Membrane</keyword>
<keyword evidence="2" id="KW-0201">Cytochrome c-type biogenesis</keyword>
<dbReference type="InterPro" id="IPR050553">
    <property type="entry name" value="Thioredoxin_ResA/DsbE_sf"/>
</dbReference>
<comment type="caution">
    <text evidence="7">The sequence shown here is derived from an EMBL/GenBank/DDBJ whole genome shotgun (WGS) entry which is preliminary data.</text>
</comment>
<dbReference type="SUPFAM" id="SSF52833">
    <property type="entry name" value="Thioredoxin-like"/>
    <property type="match status" value="1"/>
</dbReference>
<dbReference type="RefSeq" id="WP_281802956.1">
    <property type="nucleotide sequence ID" value="NZ_BSEC01000001.1"/>
</dbReference>
<dbReference type="PROSITE" id="PS51352">
    <property type="entry name" value="THIOREDOXIN_2"/>
    <property type="match status" value="1"/>
</dbReference>
<organism evidence="7 8">
    <name type="scientific">Methylocystis echinoides</name>
    <dbReference type="NCBI Taxonomy" id="29468"/>
    <lineage>
        <taxon>Bacteria</taxon>
        <taxon>Pseudomonadati</taxon>
        <taxon>Pseudomonadota</taxon>
        <taxon>Alphaproteobacteria</taxon>
        <taxon>Hyphomicrobiales</taxon>
        <taxon>Methylocystaceae</taxon>
        <taxon>Methylocystis</taxon>
    </lineage>
</organism>
<keyword evidence="5" id="KW-1133">Transmembrane helix</keyword>
<name>A0A9W6GUN7_9HYPH</name>
<dbReference type="GO" id="GO:0015036">
    <property type="term" value="F:disulfide oxidoreductase activity"/>
    <property type="evidence" value="ECO:0007669"/>
    <property type="project" value="UniProtKB-ARBA"/>
</dbReference>
<reference evidence="7" key="1">
    <citation type="journal article" date="2023" name="Int. J. Syst. Evol. Microbiol.">
        <title>Methylocystis iwaonis sp. nov., a type II methane-oxidizing bacterium from surface soil of a rice paddy field in Japan, and emended description of the genus Methylocystis (ex Whittenbury et al. 1970) Bowman et al. 1993.</title>
        <authorList>
            <person name="Kaise H."/>
            <person name="Sawadogo J.B."/>
            <person name="Alam M.S."/>
            <person name="Ueno C."/>
            <person name="Dianou D."/>
            <person name="Shinjo R."/>
            <person name="Asakawa S."/>
        </authorList>
    </citation>
    <scope>NUCLEOTIDE SEQUENCE</scope>
    <source>
        <strain evidence="7">LMG27198</strain>
    </source>
</reference>
<evidence type="ECO:0000256" key="4">
    <source>
        <dbReference type="ARBA" id="ARBA00023284"/>
    </source>
</evidence>
<dbReference type="InterPro" id="IPR017937">
    <property type="entry name" value="Thioredoxin_CS"/>
</dbReference>
<sequence>MSHTTAPPKPEWFATRRSLLLGALGAAGVGAGVAVGEFVWKKKDMTARLFNPFSIAHFDLPPVPGLLDANGKPVPGFSSADLAGKRSVLNVWASWCPTCRDEHKHLVALAARNLAPIYGADVRDPPARAAYFLAKHGNPFTAVGADTDTYLQRALGAHGVPATFVVGPGHVIEWSTYEGLTEEIVEREIAPRLAGGRVTASGS</sequence>
<gene>
    <name evidence="7" type="ORF">LMG27198_22500</name>
</gene>
<dbReference type="Proteomes" id="UP001144323">
    <property type="component" value="Unassembled WGS sequence"/>
</dbReference>
<protein>
    <recommendedName>
        <fullName evidence="6">Thioredoxin domain-containing protein</fullName>
    </recommendedName>
</protein>
<dbReference type="EMBL" id="BSEC01000001">
    <property type="protein sequence ID" value="GLI93258.1"/>
    <property type="molecule type" value="Genomic_DNA"/>
</dbReference>
<keyword evidence="5" id="KW-0812">Transmembrane</keyword>
<dbReference type="PANTHER" id="PTHR42852:SF6">
    <property type="entry name" value="THIOL:DISULFIDE INTERCHANGE PROTEIN DSBE"/>
    <property type="match status" value="1"/>
</dbReference>
<evidence type="ECO:0000256" key="2">
    <source>
        <dbReference type="ARBA" id="ARBA00022748"/>
    </source>
</evidence>
<dbReference type="AlphaFoldDB" id="A0A9W6GUN7"/>
<dbReference type="Pfam" id="PF08534">
    <property type="entry name" value="Redoxin"/>
    <property type="match status" value="1"/>
</dbReference>
<evidence type="ECO:0000256" key="3">
    <source>
        <dbReference type="ARBA" id="ARBA00023157"/>
    </source>
</evidence>
<feature type="domain" description="Thioredoxin" evidence="6">
    <location>
        <begin position="49"/>
        <end position="190"/>
    </location>
</feature>
<evidence type="ECO:0000259" key="6">
    <source>
        <dbReference type="PROSITE" id="PS51352"/>
    </source>
</evidence>
<dbReference type="PROSITE" id="PS00194">
    <property type="entry name" value="THIOREDOXIN_1"/>
    <property type="match status" value="1"/>
</dbReference>
<comment type="subcellular location">
    <subcellularLocation>
        <location evidence="1">Cell envelope</location>
    </subcellularLocation>
</comment>
<evidence type="ECO:0000256" key="5">
    <source>
        <dbReference type="SAM" id="Phobius"/>
    </source>
</evidence>
<dbReference type="InterPro" id="IPR013740">
    <property type="entry name" value="Redoxin"/>
</dbReference>
<dbReference type="InterPro" id="IPR036249">
    <property type="entry name" value="Thioredoxin-like_sf"/>
</dbReference>
<evidence type="ECO:0000313" key="7">
    <source>
        <dbReference type="EMBL" id="GLI93258.1"/>
    </source>
</evidence>
<keyword evidence="3" id="KW-1015">Disulfide bond</keyword>
<dbReference type="InterPro" id="IPR013766">
    <property type="entry name" value="Thioredoxin_domain"/>
</dbReference>
<evidence type="ECO:0000256" key="1">
    <source>
        <dbReference type="ARBA" id="ARBA00004196"/>
    </source>
</evidence>
<accession>A0A9W6GUN7</accession>
<dbReference type="PANTHER" id="PTHR42852">
    <property type="entry name" value="THIOL:DISULFIDE INTERCHANGE PROTEIN DSBE"/>
    <property type="match status" value="1"/>
</dbReference>
<keyword evidence="4" id="KW-0676">Redox-active center</keyword>
<dbReference type="GO" id="GO:0030313">
    <property type="term" value="C:cell envelope"/>
    <property type="evidence" value="ECO:0007669"/>
    <property type="project" value="UniProtKB-SubCell"/>
</dbReference>
<dbReference type="Gene3D" id="3.40.30.10">
    <property type="entry name" value="Glutaredoxin"/>
    <property type="match status" value="1"/>
</dbReference>
<evidence type="ECO:0000313" key="8">
    <source>
        <dbReference type="Proteomes" id="UP001144323"/>
    </source>
</evidence>
<dbReference type="GO" id="GO:0017004">
    <property type="term" value="P:cytochrome complex assembly"/>
    <property type="evidence" value="ECO:0007669"/>
    <property type="project" value="UniProtKB-KW"/>
</dbReference>
<proteinExistence type="predicted"/>
<keyword evidence="8" id="KW-1185">Reference proteome</keyword>
<feature type="transmembrane region" description="Helical" evidence="5">
    <location>
        <begin position="20"/>
        <end position="40"/>
    </location>
</feature>